<dbReference type="Gene3D" id="2.60.120.1390">
    <property type="match status" value="3"/>
</dbReference>
<feature type="region of interest" description="Disordered" evidence="3">
    <location>
        <begin position="711"/>
        <end position="732"/>
    </location>
</feature>
<keyword evidence="7" id="KW-1185">Reference proteome</keyword>
<dbReference type="InterPro" id="IPR008979">
    <property type="entry name" value="Galactose-bd-like_sf"/>
</dbReference>
<evidence type="ECO:0000256" key="2">
    <source>
        <dbReference type="ARBA" id="ARBA00023326"/>
    </source>
</evidence>
<dbReference type="SUPFAM" id="SSF49785">
    <property type="entry name" value="Galactose-binding domain-like"/>
    <property type="match status" value="1"/>
</dbReference>
<evidence type="ECO:0000256" key="3">
    <source>
        <dbReference type="SAM" id="MobiDB-lite"/>
    </source>
</evidence>
<dbReference type="PROSITE" id="PS50853">
    <property type="entry name" value="FN3"/>
    <property type="match status" value="1"/>
</dbReference>
<keyword evidence="2" id="KW-0119">Carbohydrate metabolism</keyword>
<evidence type="ECO:0000313" key="6">
    <source>
        <dbReference type="EMBL" id="GAA1994223.1"/>
    </source>
</evidence>
<dbReference type="RefSeq" id="WP_344432096.1">
    <property type="nucleotide sequence ID" value="NZ_BAAANN010000078.1"/>
</dbReference>
<name>A0ABP5E9Y7_9PSEU</name>
<sequence>MIAATMLAGMLLAGTVLAGTVAGVPAPASAAPAADPSLGWGPFRDVNAIPQLRGGEQTGQFSSYDRAGGNDDGGYGTYSCLRDDSDGCVLADRAGAGEITSIWLVGDIPPDDGEEGATAKKQDDPPVLPPRADTRIKVELDGKVVLEGRVGDIVDGKLGAPYVWPLVGNTYDTKGGMVIKVPMPYRSSMRVSANTTPGYYHVDYRAVADPATVPRFDPADKALDVVDRLRGYGFRDPKPIDPRQTVARRTSDIADGAAVPFADLRGAGRITQLRVALPQVVPSPGHDDDGRQLGAGGTSTFTARVDPANTGVRLTRQLDSGVANQQAEVLVDGKPAGQWRGAAATPAGAWANDQLALPAALTAGKTSITVTTKAKSPFTEFRYDIHSRAGDSWTRTDGFEVGAWHPGDEQSHHYAVKGQTWQGFREYRFPSDPAEITRSDAVLAGARVKVDIGGRTTVDAPVGEFFGSGLGEFDSRSLMSAIDPAPDGWYTAWWPMPYAGGAKVSLVNSSGVPITGAKVEVSSVADDAVAGQLASGAIGYFRATHGQADDVPAKQDIPLLDARGRGTLYGVTQTIRGASDTANAYDYLEGDERFSVDGAATPAWQGTGTEDLYESGWYFLGGYTVSNPLTGSPAVESESDGCKAICTGVSRLFLPDSISFSGSLHAGIEHGPVNTEPGAQSWTAFWYGQDQPALRQTDLLDLGDGASRAAHGFQGDAATGGPRSSTFEGPADTAPVADLVSTSAKPTTFSAAVDPANRGVRLYRTGDQEKPGQSATVLVDGKAVGTWRQAGSNEHSRWLEDVFALPPSVTAGKSRVTVSLQPTPGAAPWSAAQYRVLSEVPPYADKAPPAAVRPVTAGTDRTNAVNLQWPPAADNGGMVDRYEVYASDRPDVPITPGTLVGTTVGTAFQHRALNLGEKRYYRVRAIDAAGNASAPSPTATGVSGTRLVVEGASLVPPRETSSSVLAANHPIMSDTTYAVLGPTKPGDHFTSTFTVPRAGSYDLTAYWATGEDFAPVRLAVDGTAVGEPYDCYQDDVMKVAEVKPGKVKLSAGTHRLTVTATGGNPKNPSPVVGLDRFTLDLLPG</sequence>
<evidence type="ECO:0000256" key="1">
    <source>
        <dbReference type="ARBA" id="ARBA00023295"/>
    </source>
</evidence>
<accession>A0ABP5E9Y7</accession>
<dbReference type="Gene3D" id="2.60.120.260">
    <property type="entry name" value="Galactose-binding domain-like"/>
    <property type="match status" value="1"/>
</dbReference>
<dbReference type="CDD" id="cd00063">
    <property type="entry name" value="FN3"/>
    <property type="match status" value="1"/>
</dbReference>
<protein>
    <recommendedName>
        <fullName evidence="5">Fibronectin type-III domain-containing protein</fullName>
    </recommendedName>
</protein>
<dbReference type="SUPFAM" id="SSF49265">
    <property type="entry name" value="Fibronectin type III"/>
    <property type="match status" value="1"/>
</dbReference>
<dbReference type="Gene3D" id="2.60.40.10">
    <property type="entry name" value="Immunoglobulins"/>
    <property type="match status" value="1"/>
</dbReference>
<evidence type="ECO:0000256" key="4">
    <source>
        <dbReference type="SAM" id="SignalP"/>
    </source>
</evidence>
<dbReference type="InterPro" id="IPR003961">
    <property type="entry name" value="FN3_dom"/>
</dbReference>
<dbReference type="InterPro" id="IPR013783">
    <property type="entry name" value="Ig-like_fold"/>
</dbReference>
<keyword evidence="1" id="KW-0378">Hydrolase</keyword>
<gene>
    <name evidence="6" type="ORF">GCM10009754_86980</name>
</gene>
<feature type="signal peptide" evidence="4">
    <location>
        <begin position="1"/>
        <end position="18"/>
    </location>
</feature>
<feature type="region of interest" description="Disordered" evidence="3">
    <location>
        <begin position="110"/>
        <end position="132"/>
    </location>
</feature>
<comment type="caution">
    <text evidence="6">The sequence shown here is derived from an EMBL/GenBank/DDBJ whole genome shotgun (WGS) entry which is preliminary data.</text>
</comment>
<dbReference type="Proteomes" id="UP001501116">
    <property type="component" value="Unassembled WGS sequence"/>
</dbReference>
<keyword evidence="4" id="KW-0732">Signal</keyword>
<keyword evidence="2" id="KW-0624">Polysaccharide degradation</keyword>
<dbReference type="InterPro" id="IPR036116">
    <property type="entry name" value="FN3_sf"/>
</dbReference>
<proteinExistence type="predicted"/>
<dbReference type="Pfam" id="PF11175">
    <property type="entry name" value="DUF2961"/>
    <property type="match status" value="1"/>
</dbReference>
<dbReference type="InterPro" id="IPR021345">
    <property type="entry name" value="DUF2961"/>
</dbReference>
<evidence type="ECO:0000313" key="7">
    <source>
        <dbReference type="Proteomes" id="UP001501116"/>
    </source>
</evidence>
<reference evidence="7" key="1">
    <citation type="journal article" date="2019" name="Int. J. Syst. Evol. Microbiol.">
        <title>The Global Catalogue of Microorganisms (GCM) 10K type strain sequencing project: providing services to taxonomists for standard genome sequencing and annotation.</title>
        <authorList>
            <consortium name="The Broad Institute Genomics Platform"/>
            <consortium name="The Broad Institute Genome Sequencing Center for Infectious Disease"/>
            <person name="Wu L."/>
            <person name="Ma J."/>
        </authorList>
    </citation>
    <scope>NUCLEOTIDE SEQUENCE [LARGE SCALE GENOMIC DNA]</scope>
    <source>
        <strain evidence="7">JCM 14545</strain>
    </source>
</reference>
<evidence type="ECO:0000259" key="5">
    <source>
        <dbReference type="PROSITE" id="PS50853"/>
    </source>
</evidence>
<dbReference type="EMBL" id="BAAANN010000078">
    <property type="protein sequence ID" value="GAA1994223.1"/>
    <property type="molecule type" value="Genomic_DNA"/>
</dbReference>
<feature type="chain" id="PRO_5046264834" description="Fibronectin type-III domain-containing protein" evidence="4">
    <location>
        <begin position="19"/>
        <end position="1084"/>
    </location>
</feature>
<keyword evidence="1" id="KW-0326">Glycosidase</keyword>
<feature type="domain" description="Fibronectin type-III" evidence="5">
    <location>
        <begin position="848"/>
        <end position="948"/>
    </location>
</feature>
<organism evidence="6 7">
    <name type="scientific">Amycolatopsis minnesotensis</name>
    <dbReference type="NCBI Taxonomy" id="337894"/>
    <lineage>
        <taxon>Bacteria</taxon>
        <taxon>Bacillati</taxon>
        <taxon>Actinomycetota</taxon>
        <taxon>Actinomycetes</taxon>
        <taxon>Pseudonocardiales</taxon>
        <taxon>Pseudonocardiaceae</taxon>
        <taxon>Amycolatopsis</taxon>
    </lineage>
</organism>